<protein>
    <submittedName>
        <fullName evidence="1">Uncharacterized protein</fullName>
    </submittedName>
</protein>
<dbReference type="AlphaFoldDB" id="A0A511YK45"/>
<dbReference type="Proteomes" id="UP000321863">
    <property type="component" value="Unassembled WGS sequence"/>
</dbReference>
<sequence length="136" mass="15741">MNKKIFVFGNGNLSWENFHRFYIEPLKGTAVSECEFIIGDFAGTDTMMMEYLKDKTENVTIIHMKDRPRYYVNTFRNKASKWKTVGGFVSDAERDNFGISNCTHFLAIDFNSDETRKSGTLKNSEKCLSLDKIRII</sequence>
<name>A0A511YK45_9FLAO</name>
<reference evidence="1 2" key="1">
    <citation type="submission" date="2019-07" db="EMBL/GenBank/DDBJ databases">
        <title>Whole genome shotgun sequence of Chryseobacterium hagamense NBRC 105253.</title>
        <authorList>
            <person name="Hosoyama A."/>
            <person name="Uohara A."/>
            <person name="Ohji S."/>
            <person name="Ichikawa N."/>
        </authorList>
    </citation>
    <scope>NUCLEOTIDE SEQUENCE [LARGE SCALE GENOMIC DNA]</scope>
    <source>
        <strain evidence="1 2">NBRC 105253</strain>
    </source>
</reference>
<evidence type="ECO:0000313" key="1">
    <source>
        <dbReference type="EMBL" id="GEN75570.1"/>
    </source>
</evidence>
<dbReference type="EMBL" id="BJYJ01000004">
    <property type="protein sequence ID" value="GEN75570.1"/>
    <property type="molecule type" value="Genomic_DNA"/>
</dbReference>
<gene>
    <name evidence="1" type="ORF">CHA01nite_13100</name>
</gene>
<keyword evidence="2" id="KW-1185">Reference proteome</keyword>
<accession>A0A511YK45</accession>
<comment type="caution">
    <text evidence="1">The sequence shown here is derived from an EMBL/GenBank/DDBJ whole genome shotgun (WGS) entry which is preliminary data.</text>
</comment>
<proteinExistence type="predicted"/>
<dbReference type="OrthoDB" id="1363273at2"/>
<organism evidence="1 2">
    <name type="scientific">Chryseobacterium hagamense</name>
    <dbReference type="NCBI Taxonomy" id="395935"/>
    <lineage>
        <taxon>Bacteria</taxon>
        <taxon>Pseudomonadati</taxon>
        <taxon>Bacteroidota</taxon>
        <taxon>Flavobacteriia</taxon>
        <taxon>Flavobacteriales</taxon>
        <taxon>Weeksellaceae</taxon>
        <taxon>Chryseobacterium group</taxon>
        <taxon>Chryseobacterium</taxon>
    </lineage>
</organism>
<evidence type="ECO:0000313" key="2">
    <source>
        <dbReference type="Proteomes" id="UP000321863"/>
    </source>
</evidence>
<dbReference type="RefSeq" id="WP_146940521.1">
    <property type="nucleotide sequence ID" value="NZ_BJYJ01000004.1"/>
</dbReference>